<gene>
    <name evidence="1" type="ORF">PoB_000945300</name>
</gene>
<dbReference type="EMBL" id="BLXT01001064">
    <property type="protein sequence ID" value="GFN82947.1"/>
    <property type="molecule type" value="Genomic_DNA"/>
</dbReference>
<evidence type="ECO:0000313" key="1">
    <source>
        <dbReference type="EMBL" id="GFN82947.1"/>
    </source>
</evidence>
<comment type="caution">
    <text evidence="1">The sequence shown here is derived from an EMBL/GenBank/DDBJ whole genome shotgun (WGS) entry which is preliminary data.</text>
</comment>
<evidence type="ECO:0008006" key="3">
    <source>
        <dbReference type="Google" id="ProtNLM"/>
    </source>
</evidence>
<proteinExistence type="predicted"/>
<organism evidence="1 2">
    <name type="scientific">Plakobranchus ocellatus</name>
    <dbReference type="NCBI Taxonomy" id="259542"/>
    <lineage>
        <taxon>Eukaryota</taxon>
        <taxon>Metazoa</taxon>
        <taxon>Spiralia</taxon>
        <taxon>Lophotrochozoa</taxon>
        <taxon>Mollusca</taxon>
        <taxon>Gastropoda</taxon>
        <taxon>Heterobranchia</taxon>
        <taxon>Euthyneura</taxon>
        <taxon>Panpulmonata</taxon>
        <taxon>Sacoglossa</taxon>
        <taxon>Placobranchoidea</taxon>
        <taxon>Plakobranchidae</taxon>
        <taxon>Plakobranchus</taxon>
    </lineage>
</organism>
<dbReference type="AlphaFoldDB" id="A0AAV3YKR6"/>
<keyword evidence="2" id="KW-1185">Reference proteome</keyword>
<evidence type="ECO:0000313" key="2">
    <source>
        <dbReference type="Proteomes" id="UP000735302"/>
    </source>
</evidence>
<accession>A0AAV3YKR6</accession>
<reference evidence="1 2" key="1">
    <citation type="journal article" date="2021" name="Elife">
        <title>Chloroplast acquisition without the gene transfer in kleptoplastic sea slugs, Plakobranchus ocellatus.</title>
        <authorList>
            <person name="Maeda T."/>
            <person name="Takahashi S."/>
            <person name="Yoshida T."/>
            <person name="Shimamura S."/>
            <person name="Takaki Y."/>
            <person name="Nagai Y."/>
            <person name="Toyoda A."/>
            <person name="Suzuki Y."/>
            <person name="Arimoto A."/>
            <person name="Ishii H."/>
            <person name="Satoh N."/>
            <person name="Nishiyama T."/>
            <person name="Hasebe M."/>
            <person name="Maruyama T."/>
            <person name="Minagawa J."/>
            <person name="Obokata J."/>
            <person name="Shigenobu S."/>
        </authorList>
    </citation>
    <scope>NUCLEOTIDE SEQUENCE [LARGE SCALE GENOMIC DNA]</scope>
</reference>
<protein>
    <recommendedName>
        <fullName evidence="3">ZP domain-containing protein</fullName>
    </recommendedName>
</protein>
<name>A0AAV3YKR6_9GAST</name>
<dbReference type="Proteomes" id="UP000735302">
    <property type="component" value="Unassembled WGS sequence"/>
</dbReference>
<sequence>MVISYNVPPSDIHAHSFSMVISCNVPLSDIHVHSFSMVLVISYNVLLSDIQAHIFSKGRTIPRGSVTRLDQTVSSASVSTASCLPVSRLPPNCSSSTAYHFIYISCSFICWQRSITPHILKGRKKED</sequence>